<accession>A0A6P1PVL7</accession>
<gene>
    <name evidence="2" type="ORF">C7M51_00362</name>
</gene>
<evidence type="ECO:0000256" key="1">
    <source>
        <dbReference type="SAM" id="SignalP"/>
    </source>
</evidence>
<sequence length="110" mass="12199">MLAFRLIPLAALLISACQSAQQPAPDTALHGWLSDIQQQVSSRFDRAKRYAGQHCDMTIGYDAQRGYQVLRTEGDEPLCLQAWQTFGTTTTLPPPPPNAPAQFMLSFHPQ</sequence>
<dbReference type="PROSITE" id="PS51257">
    <property type="entry name" value="PROKAR_LIPOPROTEIN"/>
    <property type="match status" value="1"/>
</dbReference>
<dbReference type="KEGG" id="mint:C7M51_00362"/>
<keyword evidence="1" id="KW-0732">Signal</keyword>
<organism evidence="2 3">
    <name type="scientific">Mixta intestinalis</name>
    <dbReference type="NCBI Taxonomy" id="1615494"/>
    <lineage>
        <taxon>Bacteria</taxon>
        <taxon>Pseudomonadati</taxon>
        <taxon>Pseudomonadota</taxon>
        <taxon>Gammaproteobacteria</taxon>
        <taxon>Enterobacterales</taxon>
        <taxon>Erwiniaceae</taxon>
        <taxon>Mixta</taxon>
    </lineage>
</organism>
<proteinExistence type="predicted"/>
<feature type="signal peptide" evidence="1">
    <location>
        <begin position="1"/>
        <end position="20"/>
    </location>
</feature>
<keyword evidence="3" id="KW-1185">Reference proteome</keyword>
<name>A0A6P1PVL7_9GAMM</name>
<feature type="chain" id="PRO_5026921471" evidence="1">
    <location>
        <begin position="21"/>
        <end position="110"/>
    </location>
</feature>
<dbReference type="Gene3D" id="3.30.1150.10">
    <property type="match status" value="1"/>
</dbReference>
<dbReference type="EMBL" id="CP028271">
    <property type="protein sequence ID" value="QHM70102.1"/>
    <property type="molecule type" value="Genomic_DNA"/>
</dbReference>
<reference evidence="2 3" key="1">
    <citation type="submission" date="2018-03" db="EMBL/GenBank/DDBJ databases">
        <title>Pantoea intestinalis SRCM103226 isolated form the mealworm.</title>
        <authorList>
            <person name="Jeong D.-Y."/>
            <person name="Kim J.W."/>
        </authorList>
    </citation>
    <scope>NUCLEOTIDE SEQUENCE [LARGE SCALE GENOMIC DNA]</scope>
    <source>
        <strain evidence="2 3">SRCM103226</strain>
    </source>
</reference>
<dbReference type="AlphaFoldDB" id="A0A6P1PVL7"/>
<dbReference type="Proteomes" id="UP000464053">
    <property type="component" value="Chromosome"/>
</dbReference>
<protein>
    <submittedName>
        <fullName evidence="2">Uncharacterized protein</fullName>
    </submittedName>
</protein>
<evidence type="ECO:0000313" key="2">
    <source>
        <dbReference type="EMBL" id="QHM70102.1"/>
    </source>
</evidence>
<dbReference type="SUPFAM" id="SSF74653">
    <property type="entry name" value="TolA/TonB C-terminal domain"/>
    <property type="match status" value="1"/>
</dbReference>
<evidence type="ECO:0000313" key="3">
    <source>
        <dbReference type="Proteomes" id="UP000464053"/>
    </source>
</evidence>
<dbReference type="RefSeq" id="WP_160619971.1">
    <property type="nucleotide sequence ID" value="NZ_CP028271.1"/>
</dbReference>
<dbReference type="OrthoDB" id="6537719at2"/>